<evidence type="ECO:0000313" key="2">
    <source>
        <dbReference type="Proteomes" id="UP000198618"/>
    </source>
</evidence>
<dbReference type="EMBL" id="FOHE01000001">
    <property type="protein sequence ID" value="SES61809.1"/>
    <property type="molecule type" value="Genomic_DNA"/>
</dbReference>
<keyword evidence="2" id="KW-1185">Reference proteome</keyword>
<proteinExistence type="predicted"/>
<sequence>MYEIGEQRIRSGVFQFSRTVHGKLEYQELIRNVEQAGARIINETPLDNQKRVNVLLEVDRRKRQY</sequence>
<reference evidence="1 2" key="1">
    <citation type="submission" date="2016-10" db="EMBL/GenBank/DDBJ databases">
        <authorList>
            <person name="de Groot N.N."/>
        </authorList>
    </citation>
    <scope>NUCLEOTIDE SEQUENCE [LARGE SCALE GENOMIC DNA]</scope>
    <source>
        <strain evidence="1 2">IBRC-M 10780</strain>
    </source>
</reference>
<dbReference type="RefSeq" id="WP_139177892.1">
    <property type="nucleotide sequence ID" value="NZ_FOHE01000001.1"/>
</dbReference>
<dbReference type="AlphaFoldDB" id="A0A1H9XZJ2"/>
<protein>
    <submittedName>
        <fullName evidence="1">Uncharacterized protein</fullName>
    </submittedName>
</protein>
<evidence type="ECO:0000313" key="1">
    <source>
        <dbReference type="EMBL" id="SES61809.1"/>
    </source>
</evidence>
<organism evidence="1 2">
    <name type="scientific">Oceanobacillus limi</name>
    <dbReference type="NCBI Taxonomy" id="930131"/>
    <lineage>
        <taxon>Bacteria</taxon>
        <taxon>Bacillati</taxon>
        <taxon>Bacillota</taxon>
        <taxon>Bacilli</taxon>
        <taxon>Bacillales</taxon>
        <taxon>Bacillaceae</taxon>
        <taxon>Oceanobacillus</taxon>
    </lineage>
</organism>
<gene>
    <name evidence="1" type="ORF">SAMN05216389_10139</name>
</gene>
<dbReference type="Proteomes" id="UP000198618">
    <property type="component" value="Unassembled WGS sequence"/>
</dbReference>
<accession>A0A1H9XZJ2</accession>
<name>A0A1H9XZJ2_9BACI</name>